<reference evidence="1 2" key="1">
    <citation type="journal article" date="2021" name="J. Microbiol. Biotechnol.">
        <title>An Efficient Markerless Deletion System Suitable for the Industrial Strains of Streptomyces.</title>
        <authorList>
            <person name="Dong J."/>
            <person name="Wei J."/>
            <person name="Li H."/>
            <person name="Zhao S."/>
            <person name="Guan W."/>
        </authorList>
    </citation>
    <scope>NUCLEOTIDE SEQUENCE [LARGE SCALE GENOMIC DNA]</scope>
    <source>
        <strain evidence="1 2">CICC 11043</strain>
    </source>
</reference>
<proteinExistence type="predicted"/>
<accession>A0ABZ0K8S9</accession>
<evidence type="ECO:0000313" key="2">
    <source>
        <dbReference type="Proteomes" id="UP001305002"/>
    </source>
</evidence>
<evidence type="ECO:0000313" key="1">
    <source>
        <dbReference type="EMBL" id="WOT34114.1"/>
    </source>
</evidence>
<protein>
    <submittedName>
        <fullName evidence="1">Uncharacterized protein</fullName>
    </submittedName>
</protein>
<keyword evidence="2" id="KW-1185">Reference proteome</keyword>
<name>A0ABZ0K8S9_STRC4</name>
<dbReference type="EMBL" id="CP137524">
    <property type="protein sequence ID" value="WOT34114.1"/>
    <property type="molecule type" value="Genomic_DNA"/>
</dbReference>
<reference evidence="1 2" key="2">
    <citation type="journal article" date="2024" name="Microb. Biotechnol.">
        <title>The involvement of multiple ABC transporters in daunorubicin efflux in Streptomyces coeruleorubidus.</title>
        <authorList>
            <person name="Dong J."/>
            <person name="Ning J."/>
            <person name="Tian Y."/>
            <person name="Li H."/>
            <person name="Chen H."/>
            <person name="Guan W."/>
        </authorList>
    </citation>
    <scope>NUCLEOTIDE SEQUENCE [LARGE SCALE GENOMIC DNA]</scope>
    <source>
        <strain evidence="1 2">CICC 11043</strain>
    </source>
</reference>
<sequence>MLGVRQDAGEDDPEDLAQFDVERYAPARVLRPAVEQAQVRITEDVADPHRIDVEGDLPALAPGFDDVREDLARVGLFEEWLVGLHPGLEHGGGDLPLGLVELRQCRHAPLQVHRHIVVPGLHRLFHAQLQPPLPGLGPGGDQVFLALEVVEEGAPGHVGVLGDLVDRGAVVTLLREEGQGRGVDAVPNPLLAALSAPEGAGRFRGHVLPRLLTSLCGLPRP</sequence>
<dbReference type="Proteomes" id="UP001305002">
    <property type="component" value="Chromosome"/>
</dbReference>
<organism evidence="1 2">
    <name type="scientific">Streptomyces coeruleorubidus</name>
    <dbReference type="NCBI Taxonomy" id="116188"/>
    <lineage>
        <taxon>Bacteria</taxon>
        <taxon>Bacillati</taxon>
        <taxon>Actinomycetota</taxon>
        <taxon>Actinomycetes</taxon>
        <taxon>Kitasatosporales</taxon>
        <taxon>Streptomycetaceae</taxon>
        <taxon>Streptomyces</taxon>
    </lineage>
</organism>
<gene>
    <name evidence="1" type="ORF">R5U08_08130</name>
</gene>